<dbReference type="InterPro" id="IPR003593">
    <property type="entry name" value="AAA+_ATPase"/>
</dbReference>
<protein>
    <submittedName>
        <fullName evidence="10">ABC transporter, ATP-binding protein</fullName>
    </submittedName>
</protein>
<evidence type="ECO:0000256" key="8">
    <source>
        <dbReference type="ARBA" id="ARBA00023136"/>
    </source>
</evidence>
<dbReference type="GO" id="GO:0016887">
    <property type="term" value="F:ATP hydrolysis activity"/>
    <property type="evidence" value="ECO:0007669"/>
    <property type="project" value="InterPro"/>
</dbReference>
<dbReference type="PATRIC" id="fig|1423739.3.peg.1815"/>
<keyword evidence="4" id="KW-1003">Cell membrane</keyword>
<evidence type="ECO:0000256" key="1">
    <source>
        <dbReference type="ARBA" id="ARBA00004202"/>
    </source>
</evidence>
<organism evidence="10 11">
    <name type="scientific">Lentilactobacillus diolivorans DSM 14421</name>
    <dbReference type="NCBI Taxonomy" id="1423739"/>
    <lineage>
        <taxon>Bacteria</taxon>
        <taxon>Bacillati</taxon>
        <taxon>Bacillota</taxon>
        <taxon>Bacilli</taxon>
        <taxon>Lactobacillales</taxon>
        <taxon>Lactobacillaceae</taxon>
        <taxon>Lentilactobacillus</taxon>
    </lineage>
</organism>
<comment type="subcellular location">
    <subcellularLocation>
        <location evidence="1">Cell membrane</location>
        <topology evidence="1">Peripheral membrane protein</topology>
    </subcellularLocation>
</comment>
<dbReference type="EMBL" id="AZEY01000105">
    <property type="protein sequence ID" value="KRL62866.1"/>
    <property type="molecule type" value="Genomic_DNA"/>
</dbReference>
<evidence type="ECO:0000313" key="10">
    <source>
        <dbReference type="EMBL" id="KRL62866.1"/>
    </source>
</evidence>
<evidence type="ECO:0000259" key="9">
    <source>
        <dbReference type="PROSITE" id="PS50893"/>
    </source>
</evidence>
<evidence type="ECO:0000256" key="6">
    <source>
        <dbReference type="ARBA" id="ARBA00022840"/>
    </source>
</evidence>
<dbReference type="GO" id="GO:0042626">
    <property type="term" value="F:ATPase-coupled transmembrane transporter activity"/>
    <property type="evidence" value="ECO:0007669"/>
    <property type="project" value="TreeGrafter"/>
</dbReference>
<dbReference type="RefSeq" id="WP_057866040.1">
    <property type="nucleotide sequence ID" value="NZ_AZEY01000105.1"/>
</dbReference>
<keyword evidence="7" id="KW-1278">Translocase</keyword>
<dbReference type="SUPFAM" id="SSF52540">
    <property type="entry name" value="P-loop containing nucleoside triphosphate hydrolases"/>
    <property type="match status" value="2"/>
</dbReference>
<dbReference type="InterPro" id="IPR015856">
    <property type="entry name" value="ABC_transpr_CbiO/EcfA_su"/>
</dbReference>
<dbReference type="PROSITE" id="PS00211">
    <property type="entry name" value="ABC_TRANSPORTER_1"/>
    <property type="match status" value="1"/>
</dbReference>
<evidence type="ECO:0000256" key="3">
    <source>
        <dbReference type="ARBA" id="ARBA00022448"/>
    </source>
</evidence>
<reference evidence="10 11" key="1">
    <citation type="journal article" date="2015" name="Genome Announc.">
        <title>Expanding the biotechnology potential of lactobacilli through comparative genomics of 213 strains and associated genera.</title>
        <authorList>
            <person name="Sun Z."/>
            <person name="Harris H.M."/>
            <person name="McCann A."/>
            <person name="Guo C."/>
            <person name="Argimon S."/>
            <person name="Zhang W."/>
            <person name="Yang X."/>
            <person name="Jeffery I.B."/>
            <person name="Cooney J.C."/>
            <person name="Kagawa T.F."/>
            <person name="Liu W."/>
            <person name="Song Y."/>
            <person name="Salvetti E."/>
            <person name="Wrobel A."/>
            <person name="Rasinkangas P."/>
            <person name="Parkhill J."/>
            <person name="Rea M.C."/>
            <person name="O'Sullivan O."/>
            <person name="Ritari J."/>
            <person name="Douillard F.P."/>
            <person name="Paul Ross R."/>
            <person name="Yang R."/>
            <person name="Briner A.E."/>
            <person name="Felis G.E."/>
            <person name="de Vos W.M."/>
            <person name="Barrangou R."/>
            <person name="Klaenhammer T.R."/>
            <person name="Caufield P.W."/>
            <person name="Cui Y."/>
            <person name="Zhang H."/>
            <person name="O'Toole P.W."/>
        </authorList>
    </citation>
    <scope>NUCLEOTIDE SEQUENCE [LARGE SCALE GENOMIC DNA]</scope>
    <source>
        <strain evidence="10 11">DSM 14421</strain>
    </source>
</reference>
<dbReference type="InterPro" id="IPR003439">
    <property type="entry name" value="ABC_transporter-like_ATP-bd"/>
</dbReference>
<dbReference type="CDD" id="cd03225">
    <property type="entry name" value="ABC_cobalt_CbiO_domain1"/>
    <property type="match status" value="2"/>
</dbReference>
<dbReference type="SMART" id="SM00382">
    <property type="entry name" value="AAA"/>
    <property type="match status" value="2"/>
</dbReference>
<feature type="domain" description="ABC transporter" evidence="9">
    <location>
        <begin position="4"/>
        <end position="244"/>
    </location>
</feature>
<dbReference type="InterPro" id="IPR017871">
    <property type="entry name" value="ABC_transporter-like_CS"/>
</dbReference>
<keyword evidence="6 10" id="KW-0067">ATP-binding</keyword>
<dbReference type="GO" id="GO:0005524">
    <property type="term" value="F:ATP binding"/>
    <property type="evidence" value="ECO:0007669"/>
    <property type="project" value="UniProtKB-KW"/>
</dbReference>
<sequence>MTDVSITHFTFHYPKSDVKVLNDINLTFHSNHFSLLSGPSGSGKSTLLYFIAGLYPRFIGLDATGTIKFGDTDIKQVPRDQVSKTVAMMFQNPNQQFAMDTVIHEMTFVLENLRIEPAKMDNIITHALTFCGIGNLRSRVINTLSGGEKQRVALACIVAMDPPVIVLDEPFASIDPDSRLDLLHKLKVLQTEHGKTIIIADHDLADYQSLIDEFYYLDPKSHQISLLDAPSAQKFFEHFKSTQTINKRVPLPSTSDPAILNIRDFKLNPHHSILLKLDNFNFYKGKMTLITGANGIGKSTLFNALTKLLAYQGTISYDGKNIQKIRPLNYAKNVTLLFQDAENQFLNITVKEELDLSLANKFTEAYSAEDVQGMLQALDLTGRDNQVVYSLSEGQKKKLQIVEMLIMNPPVLLLDEPFKGLDYQSLQVIVGFLNDAKNKFGQTQIAISHQLSGLEALIDYHANFKNQNLTYQEVVK</sequence>
<keyword evidence="3" id="KW-0813">Transport</keyword>
<evidence type="ECO:0000256" key="2">
    <source>
        <dbReference type="ARBA" id="ARBA00005417"/>
    </source>
</evidence>
<comment type="similarity">
    <text evidence="2">Belongs to the ABC transporter superfamily.</text>
</comment>
<evidence type="ECO:0000256" key="4">
    <source>
        <dbReference type="ARBA" id="ARBA00022475"/>
    </source>
</evidence>
<evidence type="ECO:0000256" key="5">
    <source>
        <dbReference type="ARBA" id="ARBA00022741"/>
    </source>
</evidence>
<keyword evidence="5" id="KW-0547">Nucleotide-binding</keyword>
<dbReference type="InterPro" id="IPR027417">
    <property type="entry name" value="P-loop_NTPase"/>
</dbReference>
<dbReference type="AlphaFoldDB" id="A0A0R1S810"/>
<evidence type="ECO:0000313" key="11">
    <source>
        <dbReference type="Proteomes" id="UP000052013"/>
    </source>
</evidence>
<accession>A0A0R1S810</accession>
<proteinExistence type="inferred from homology"/>
<dbReference type="Gene3D" id="3.40.50.300">
    <property type="entry name" value="P-loop containing nucleotide triphosphate hydrolases"/>
    <property type="match status" value="2"/>
</dbReference>
<gene>
    <name evidence="10" type="ORF">FC85_GL001733</name>
</gene>
<dbReference type="STRING" id="1423739.FC85_GL001733"/>
<name>A0A0R1S810_9LACO</name>
<dbReference type="PANTHER" id="PTHR43553:SF27">
    <property type="entry name" value="ENERGY-COUPLING FACTOR TRANSPORTER ATP-BINDING PROTEIN ECFA2"/>
    <property type="match status" value="1"/>
</dbReference>
<dbReference type="PANTHER" id="PTHR43553">
    <property type="entry name" value="HEAVY METAL TRANSPORTER"/>
    <property type="match status" value="1"/>
</dbReference>
<dbReference type="Pfam" id="PF00005">
    <property type="entry name" value="ABC_tran"/>
    <property type="match status" value="2"/>
</dbReference>
<keyword evidence="8" id="KW-0472">Membrane</keyword>
<feature type="domain" description="ABC transporter" evidence="9">
    <location>
        <begin position="260"/>
        <end position="476"/>
    </location>
</feature>
<dbReference type="Proteomes" id="UP000052013">
    <property type="component" value="Unassembled WGS sequence"/>
</dbReference>
<dbReference type="InterPro" id="IPR050095">
    <property type="entry name" value="ECF_ABC_transporter_ATP-bd"/>
</dbReference>
<dbReference type="PROSITE" id="PS50893">
    <property type="entry name" value="ABC_TRANSPORTER_2"/>
    <property type="match status" value="2"/>
</dbReference>
<comment type="caution">
    <text evidence="10">The sequence shown here is derived from an EMBL/GenBank/DDBJ whole genome shotgun (WGS) entry which is preliminary data.</text>
</comment>
<evidence type="ECO:0000256" key="7">
    <source>
        <dbReference type="ARBA" id="ARBA00022967"/>
    </source>
</evidence>
<dbReference type="GO" id="GO:0043190">
    <property type="term" value="C:ATP-binding cassette (ABC) transporter complex"/>
    <property type="evidence" value="ECO:0007669"/>
    <property type="project" value="TreeGrafter"/>
</dbReference>